<evidence type="ECO:0000313" key="2">
    <source>
        <dbReference type="Proteomes" id="UP000649114"/>
    </source>
</evidence>
<organism evidence="1 2">
    <name type="scientific">Aspergillus lentulus</name>
    <dbReference type="NCBI Taxonomy" id="293939"/>
    <lineage>
        <taxon>Eukaryota</taxon>
        <taxon>Fungi</taxon>
        <taxon>Dikarya</taxon>
        <taxon>Ascomycota</taxon>
        <taxon>Pezizomycotina</taxon>
        <taxon>Eurotiomycetes</taxon>
        <taxon>Eurotiomycetidae</taxon>
        <taxon>Eurotiales</taxon>
        <taxon>Aspergillaceae</taxon>
        <taxon>Aspergillus</taxon>
        <taxon>Aspergillus subgen. Fumigati</taxon>
    </lineage>
</organism>
<reference evidence="1" key="1">
    <citation type="journal article" date="2020" name="bioRxiv">
        <title>Genomic and phenotypic heterogeneity of clinical isolates of the human pathogens Aspergillus fumigatus, Aspergillus lentulus and Aspergillus fumigatiaffinis.</title>
        <authorList>
            <person name="dos Santos R.A.C."/>
            <person name="Steenwyk J.L."/>
            <person name="Rivero-Menendez O."/>
            <person name="Mead M.E."/>
            <person name="Silva L.P."/>
            <person name="Bastos R.W."/>
            <person name="Alastruey-Izquierdo A."/>
            <person name="Goldman G.H."/>
            <person name="Rokas A."/>
        </authorList>
    </citation>
    <scope>NUCLEOTIDE SEQUENCE</scope>
    <source>
        <strain evidence="1">CNM-CM8927</strain>
    </source>
</reference>
<dbReference type="EMBL" id="JAAAPU010000020">
    <property type="protein sequence ID" value="KAF4207299.1"/>
    <property type="molecule type" value="Genomic_DNA"/>
</dbReference>
<dbReference type="Proteomes" id="UP000649114">
    <property type="component" value="Unassembled WGS sequence"/>
</dbReference>
<gene>
    <name evidence="1" type="ORF">CNMCM8927_003573</name>
</gene>
<protein>
    <submittedName>
        <fullName evidence="1">Uncharacterized protein</fullName>
    </submittedName>
</protein>
<reference evidence="1" key="2">
    <citation type="submission" date="2020-04" db="EMBL/GenBank/DDBJ databases">
        <authorList>
            <person name="Santos R.A.C."/>
            <person name="Steenwyk J.L."/>
            <person name="Rivero-Menendez O."/>
            <person name="Mead M.E."/>
            <person name="Silva L.P."/>
            <person name="Bastos R.W."/>
            <person name="Alastruey-Izquierdo A."/>
            <person name="Goldman G.H."/>
            <person name="Rokas A."/>
        </authorList>
    </citation>
    <scope>NUCLEOTIDE SEQUENCE</scope>
    <source>
        <strain evidence="1">CNM-CM8927</strain>
    </source>
</reference>
<accession>A0AAN6BSF7</accession>
<name>A0AAN6BSF7_ASPLE</name>
<evidence type="ECO:0000313" key="1">
    <source>
        <dbReference type="EMBL" id="KAF4207299.1"/>
    </source>
</evidence>
<proteinExistence type="predicted"/>
<dbReference type="AlphaFoldDB" id="A0AAN6BSF7"/>
<sequence>MANNPPVKRHLKSVADPCGLDFLTYRRGVRLLRFEDHLDTLKAAHALSRAYQGVLDRSEIFARQFGAKLKADALEETIRRAFTSESPQFEDHNNDEGGDFNLSWVQVVRDVNPKEIQRKPDGTYQCVTRGLMIKLSESDCAALQTGLLQELAILWPHQDDV</sequence>
<comment type="caution">
    <text evidence="1">The sequence shown here is derived from an EMBL/GenBank/DDBJ whole genome shotgun (WGS) entry which is preliminary data.</text>
</comment>